<evidence type="ECO:0000259" key="1">
    <source>
        <dbReference type="PROSITE" id="PS51233"/>
    </source>
</evidence>
<gene>
    <name evidence="2" type="ORF">TGEB3V08_LOCUS8685</name>
</gene>
<dbReference type="SUPFAM" id="SSF53300">
    <property type="entry name" value="vWA-like"/>
    <property type="match status" value="1"/>
</dbReference>
<feature type="domain" description="VWFD" evidence="1">
    <location>
        <begin position="107"/>
        <end position="276"/>
    </location>
</feature>
<dbReference type="PANTHER" id="PTHR37860">
    <property type="entry name" value="AGAP008810-PA"/>
    <property type="match status" value="1"/>
</dbReference>
<name>A0A7R9K4A3_TIMGE</name>
<accession>A0A7R9K4A3</accession>
<dbReference type="PROSITE" id="PS51233">
    <property type="entry name" value="VWFD"/>
    <property type="match status" value="1"/>
</dbReference>
<reference evidence="2" key="1">
    <citation type="submission" date="2020-11" db="EMBL/GenBank/DDBJ databases">
        <authorList>
            <person name="Tran Van P."/>
        </authorList>
    </citation>
    <scope>NUCLEOTIDE SEQUENCE</scope>
</reference>
<organism evidence="2">
    <name type="scientific">Timema genevievae</name>
    <name type="common">Walking stick</name>
    <dbReference type="NCBI Taxonomy" id="629358"/>
    <lineage>
        <taxon>Eukaryota</taxon>
        <taxon>Metazoa</taxon>
        <taxon>Ecdysozoa</taxon>
        <taxon>Arthropoda</taxon>
        <taxon>Hexapoda</taxon>
        <taxon>Insecta</taxon>
        <taxon>Pterygota</taxon>
        <taxon>Neoptera</taxon>
        <taxon>Polyneoptera</taxon>
        <taxon>Phasmatodea</taxon>
        <taxon>Timematodea</taxon>
        <taxon>Timematoidea</taxon>
        <taxon>Timematidae</taxon>
        <taxon>Timema</taxon>
    </lineage>
</organism>
<protein>
    <recommendedName>
        <fullName evidence="1">VWFD domain-containing protein</fullName>
    </recommendedName>
</protein>
<dbReference type="PANTHER" id="PTHR37860:SF1">
    <property type="match status" value="1"/>
</dbReference>
<dbReference type="EMBL" id="OE843487">
    <property type="protein sequence ID" value="CAD7603256.1"/>
    <property type="molecule type" value="Genomic_DNA"/>
</dbReference>
<dbReference type="AlphaFoldDB" id="A0A7R9K4A3"/>
<dbReference type="GO" id="GO:0032991">
    <property type="term" value="C:protein-containing complex"/>
    <property type="evidence" value="ECO:0007669"/>
    <property type="project" value="UniProtKB-ARBA"/>
</dbReference>
<proteinExistence type="predicted"/>
<dbReference type="InterPro" id="IPR001846">
    <property type="entry name" value="VWF_type-D"/>
</dbReference>
<dbReference type="InterPro" id="IPR036465">
    <property type="entry name" value="vWFA_dom_sf"/>
</dbReference>
<sequence>MSEPASHSSLLPVVAKKITTRISEVPTTSPPPSEPDRDSSLYQSLSLTFIKELHVSFVKHLEELWHGLSSMVQHHWNTMLETIEPTFIHLIHYLETLSWKASKEILAQAVLAGPQHIITFDRKFIEYQGTCSYLLAADFVDHNFTLVISYDDKPKRGAYEISFIAGKKVVSINIFNDEVTFQKGISRLPLDFGDIYVYQETSMINIDSVRGFSLRCNLKFDTCTFTLSGWYFGKTAGLLGTMDNEPSTDFLTSQKTLETDIAKFAQSWLIEPNKCSSNKNLATKQISVDPDVDPRPFMMMCLNVHGPFVNQTCSSAMAYMQTCLMENTPLRIPDSCVKRDSAWSKKKGHIYGKQMKATLRAYLLLPPPDLSKRMFCCRHANKASVSFHGLLHASRCQLINGSEFMEGDFHKLENESVPRSTDIVFIVEAKDCNKNVLENRNMASLLTVLSKELIAANIKENRFSLVVFGGDGVFDLPRSIVVSNNVFSEVQQFLHYFENIPTGNGNSDIFGALRYATNLLFRPAVAKTFILLPCTTCDPSNMTVNKEMKVSSTYSV</sequence>
<evidence type="ECO:0000313" key="2">
    <source>
        <dbReference type="EMBL" id="CAD7603256.1"/>
    </source>
</evidence>
<dbReference type="SMART" id="SM00216">
    <property type="entry name" value="VWD"/>
    <property type="match status" value="1"/>
</dbReference>
<dbReference type="Pfam" id="PF00094">
    <property type="entry name" value="VWD"/>
    <property type="match status" value="1"/>
</dbReference>